<evidence type="ECO:0000259" key="11">
    <source>
        <dbReference type="Pfam" id="PF13409"/>
    </source>
</evidence>
<gene>
    <name evidence="13" type="ORF">yc1106_02325</name>
</gene>
<keyword evidence="14" id="KW-1185">Reference proteome</keyword>
<evidence type="ECO:0000256" key="8">
    <source>
        <dbReference type="SAM" id="MobiDB-lite"/>
    </source>
</evidence>
<dbReference type="GO" id="GO:0016020">
    <property type="term" value="C:membrane"/>
    <property type="evidence" value="ECO:0007669"/>
    <property type="project" value="UniProtKB-SubCell"/>
</dbReference>
<dbReference type="InterPro" id="IPR047047">
    <property type="entry name" value="GST_Omega-like_C"/>
</dbReference>
<dbReference type="InterPro" id="IPR004045">
    <property type="entry name" value="Glutathione_S-Trfase_N"/>
</dbReference>
<dbReference type="InterPro" id="IPR058533">
    <property type="entry name" value="Cation_efflux_TM"/>
</dbReference>
<dbReference type="SUPFAM" id="SSF52833">
    <property type="entry name" value="Thioredoxin-like"/>
    <property type="match status" value="1"/>
</dbReference>
<evidence type="ECO:0000256" key="2">
    <source>
        <dbReference type="ARBA" id="ARBA00008873"/>
    </source>
</evidence>
<feature type="transmembrane region" description="Helical" evidence="9">
    <location>
        <begin position="186"/>
        <end position="215"/>
    </location>
</feature>
<dbReference type="InterPro" id="IPR036282">
    <property type="entry name" value="Glutathione-S-Trfase_C_sf"/>
</dbReference>
<proteinExistence type="inferred from homology"/>
<evidence type="ECO:0000259" key="10">
    <source>
        <dbReference type="Pfam" id="PF01545"/>
    </source>
</evidence>
<evidence type="ECO:0000256" key="5">
    <source>
        <dbReference type="ARBA" id="ARBA00022833"/>
    </source>
</evidence>
<dbReference type="SUPFAM" id="SSF160240">
    <property type="entry name" value="Cation efflux protein cytoplasmic domain-like"/>
    <property type="match status" value="1"/>
</dbReference>
<keyword evidence="6 9" id="KW-1133">Transmembrane helix</keyword>
<dbReference type="InterPro" id="IPR027470">
    <property type="entry name" value="Cation_efflux_CTD"/>
</dbReference>
<name>A0A9Q9DR54_CURCL</name>
<evidence type="ECO:0000256" key="7">
    <source>
        <dbReference type="ARBA" id="ARBA00023136"/>
    </source>
</evidence>
<dbReference type="InterPro" id="IPR002524">
    <property type="entry name" value="Cation_efflux"/>
</dbReference>
<evidence type="ECO:0000256" key="6">
    <source>
        <dbReference type="ARBA" id="ARBA00022989"/>
    </source>
</evidence>
<protein>
    <submittedName>
        <fullName evidence="13">Glutathione S-transferase omega-like 2</fullName>
    </submittedName>
</protein>
<evidence type="ECO:0000313" key="14">
    <source>
        <dbReference type="Proteomes" id="UP001056012"/>
    </source>
</evidence>
<dbReference type="EMBL" id="CP089275">
    <property type="protein sequence ID" value="USP75051.1"/>
    <property type="molecule type" value="Genomic_DNA"/>
</dbReference>
<dbReference type="Pfam" id="PF13410">
    <property type="entry name" value="GST_C_2"/>
    <property type="match status" value="1"/>
</dbReference>
<feature type="domain" description="Cation efflux protein cytoplasmic" evidence="12">
    <location>
        <begin position="257"/>
        <end position="329"/>
    </location>
</feature>
<feature type="transmembrane region" description="Helical" evidence="9">
    <location>
        <begin position="112"/>
        <end position="133"/>
    </location>
</feature>
<dbReference type="VEuPathDB" id="FungiDB:yc1106_02325"/>
<dbReference type="SUPFAM" id="SSF161111">
    <property type="entry name" value="Cation efflux protein transmembrane domain-like"/>
    <property type="match status" value="1"/>
</dbReference>
<dbReference type="SUPFAM" id="SSF47616">
    <property type="entry name" value="GST C-terminal domain-like"/>
    <property type="match status" value="1"/>
</dbReference>
<feature type="domain" description="Cation efflux protein transmembrane" evidence="10">
    <location>
        <begin position="12"/>
        <end position="251"/>
    </location>
</feature>
<accession>A0A9Q9DR54</accession>
<dbReference type="Pfam" id="PF16916">
    <property type="entry name" value="ZT_dimer"/>
    <property type="match status" value="1"/>
</dbReference>
<dbReference type="PANTHER" id="PTHR45820:SF5">
    <property type="entry name" value="DIFFUSION FACILITATOR FAMILY METAL ION TRANSPORTER, PUTATIVE-RELATED"/>
    <property type="match status" value="1"/>
</dbReference>
<comment type="subcellular location">
    <subcellularLocation>
        <location evidence="1">Membrane</location>
        <topology evidence="1">Multi-pass membrane protein</topology>
    </subcellularLocation>
</comment>
<dbReference type="Gene3D" id="1.20.1050.10">
    <property type="match status" value="1"/>
</dbReference>
<reference evidence="13" key="1">
    <citation type="submission" date="2021-12" db="EMBL/GenBank/DDBJ databases">
        <title>Curvularia clavata genome.</title>
        <authorList>
            <person name="Cao Y."/>
        </authorList>
    </citation>
    <scope>NUCLEOTIDE SEQUENCE</scope>
    <source>
        <strain evidence="13">Yc1106</strain>
    </source>
</reference>
<dbReference type="GO" id="GO:0006882">
    <property type="term" value="P:intracellular zinc ion homeostasis"/>
    <property type="evidence" value="ECO:0007669"/>
    <property type="project" value="TreeGrafter"/>
</dbReference>
<dbReference type="Pfam" id="PF01545">
    <property type="entry name" value="Cation_efflux"/>
    <property type="match status" value="1"/>
</dbReference>
<dbReference type="InterPro" id="IPR027469">
    <property type="entry name" value="Cation_efflux_TMD_sf"/>
</dbReference>
<feature type="transmembrane region" description="Helical" evidence="9">
    <location>
        <begin position="221"/>
        <end position="242"/>
    </location>
</feature>
<evidence type="ECO:0000256" key="9">
    <source>
        <dbReference type="SAM" id="Phobius"/>
    </source>
</evidence>
<evidence type="ECO:0000256" key="3">
    <source>
        <dbReference type="ARBA" id="ARBA00022448"/>
    </source>
</evidence>
<dbReference type="OrthoDB" id="2309723at2759"/>
<evidence type="ECO:0000256" key="4">
    <source>
        <dbReference type="ARBA" id="ARBA00022692"/>
    </source>
</evidence>
<dbReference type="Gene3D" id="3.40.30.10">
    <property type="entry name" value="Glutaredoxin"/>
    <property type="match status" value="1"/>
</dbReference>
<evidence type="ECO:0000259" key="12">
    <source>
        <dbReference type="Pfam" id="PF16916"/>
    </source>
</evidence>
<dbReference type="AlphaFoldDB" id="A0A9Q9DR54"/>
<dbReference type="CDD" id="cd03190">
    <property type="entry name" value="GST_C_Omega_like"/>
    <property type="match status" value="1"/>
</dbReference>
<dbReference type="GO" id="GO:0005385">
    <property type="term" value="F:zinc ion transmembrane transporter activity"/>
    <property type="evidence" value="ECO:0007669"/>
    <property type="project" value="TreeGrafter"/>
</dbReference>
<feature type="transmembrane region" description="Helical" evidence="9">
    <location>
        <begin position="78"/>
        <end position="100"/>
    </location>
</feature>
<dbReference type="InterPro" id="IPR036837">
    <property type="entry name" value="Cation_efflux_CTD_sf"/>
</dbReference>
<evidence type="ECO:0000313" key="13">
    <source>
        <dbReference type="EMBL" id="USP75051.1"/>
    </source>
</evidence>
<feature type="region of interest" description="Disordered" evidence="8">
    <location>
        <begin position="140"/>
        <end position="161"/>
    </location>
</feature>
<keyword evidence="5" id="KW-0862">Zinc</keyword>
<organism evidence="13 14">
    <name type="scientific">Curvularia clavata</name>
    <dbReference type="NCBI Taxonomy" id="95742"/>
    <lineage>
        <taxon>Eukaryota</taxon>
        <taxon>Fungi</taxon>
        <taxon>Dikarya</taxon>
        <taxon>Ascomycota</taxon>
        <taxon>Pezizomycotina</taxon>
        <taxon>Dothideomycetes</taxon>
        <taxon>Pleosporomycetidae</taxon>
        <taxon>Pleosporales</taxon>
        <taxon>Pleosporineae</taxon>
        <taxon>Pleosporaceae</taxon>
        <taxon>Curvularia</taxon>
    </lineage>
</organism>
<feature type="domain" description="GST N-terminal" evidence="11">
    <location>
        <begin position="418"/>
        <end position="515"/>
    </location>
</feature>
<feature type="transmembrane region" description="Helical" evidence="9">
    <location>
        <begin position="12"/>
        <end position="34"/>
    </location>
</feature>
<feature type="compositionally biased region" description="Basic residues" evidence="8">
    <location>
        <begin position="145"/>
        <end position="155"/>
    </location>
</feature>
<dbReference type="Proteomes" id="UP001056012">
    <property type="component" value="Chromosome 2"/>
</dbReference>
<evidence type="ECO:0000256" key="1">
    <source>
        <dbReference type="ARBA" id="ARBA00004141"/>
    </source>
</evidence>
<dbReference type="Pfam" id="PF13409">
    <property type="entry name" value="GST_N_2"/>
    <property type="match status" value="1"/>
</dbReference>
<dbReference type="Gene3D" id="1.20.1510.10">
    <property type="entry name" value="Cation efflux protein transmembrane domain"/>
    <property type="match status" value="1"/>
</dbReference>
<dbReference type="InterPro" id="IPR036249">
    <property type="entry name" value="Thioredoxin-like_sf"/>
</dbReference>
<keyword evidence="4 9" id="KW-0812">Transmembrane</keyword>
<dbReference type="PANTHER" id="PTHR45820">
    <property type="entry name" value="FI23527P1"/>
    <property type="match status" value="1"/>
</dbReference>
<keyword evidence="7 9" id="KW-0472">Membrane</keyword>
<sequence>MFHISRKTRLRAVIGISFSFFIAEISVGFYTGSLALVADAFHYLNDLIGFVIALVAVQVTERKTSPADLTFGWARAQLLGAFFNGAFLLALGLSIALQSIERFITVEHVENPKLVLIIGGVGLFLNIISALFLHEHDHGHDHGHGHGHGHGHNHSHSNDEESVSSTSIHINHLHVIAKPRKHERDLGIFAVLIHVIGDAINNIGVIISALIIWFVKSPSRFYADPAVSMWIAIMIFGSAIPLTKRSGKMLLMSTPAGVKTEDIKHDLEAIPGVLSVHELHVWCLDQRKSVASAHIRVSDPDIASFMQKAKIISECLHAYGVHSATIQPELASSGESRGASEEADSAVTTETTSEVQISAEKCGLPCGTVCEELKCSPSIMSNPTIHKYGTDDGWHGVIQEGGEFPPEKDRYHLYIGLFCPYAHRPNSIRHLMNLESYLPLSIVKPYPKGEPGWRFDATYPGSTPDHLFNSQFMHQIYFRDDPAYKGKYSVPLIWDKKTSRIVCNESAEMVKWLPHAFTSLTGPPDPKANLDLYPTSQREKIDSIKSWLTDLVCNGVYKAGFARTQQDYETHVVPLFAALNRLEALIHENGGPYILGSQMTELDIFAFPTIVRFDTVYAQHFKTNLGSIRHDYPVLNNWLKGLYWNVKAFRESTDFRHIKENVS</sequence>
<feature type="region of interest" description="Disordered" evidence="8">
    <location>
        <begin position="330"/>
        <end position="352"/>
    </location>
</feature>
<keyword evidence="3" id="KW-0813">Transport</keyword>
<comment type="similarity">
    <text evidence="2">Belongs to the cation diffusion facilitator (CDF) transporter (TC 2.A.4) family. SLC30A subfamily.</text>
</comment>
<dbReference type="NCBIfam" id="TIGR01297">
    <property type="entry name" value="CDF"/>
    <property type="match status" value="1"/>
</dbReference>